<comment type="caution">
    <text evidence="1">The sequence shown here is derived from an EMBL/GenBank/DDBJ whole genome shotgun (WGS) entry which is preliminary data.</text>
</comment>
<dbReference type="Proteomes" id="UP000798662">
    <property type="component" value="Chromosome 1"/>
</dbReference>
<evidence type="ECO:0000313" key="2">
    <source>
        <dbReference type="Proteomes" id="UP000798662"/>
    </source>
</evidence>
<organism evidence="1 2">
    <name type="scientific">Pyropia yezoensis</name>
    <name type="common">Susabi-nori</name>
    <name type="synonym">Porphyra yezoensis</name>
    <dbReference type="NCBI Taxonomy" id="2788"/>
    <lineage>
        <taxon>Eukaryota</taxon>
        <taxon>Rhodophyta</taxon>
        <taxon>Bangiophyceae</taxon>
        <taxon>Bangiales</taxon>
        <taxon>Bangiaceae</taxon>
        <taxon>Pyropia</taxon>
    </lineage>
</organism>
<protein>
    <submittedName>
        <fullName evidence="1">Uncharacterized protein</fullName>
    </submittedName>
</protein>
<name>A0ACC3BST9_PYRYE</name>
<gene>
    <name evidence="1" type="ORF">I4F81_003100</name>
</gene>
<accession>A0ACC3BST9</accession>
<dbReference type="EMBL" id="CM020618">
    <property type="protein sequence ID" value="KAK1860511.1"/>
    <property type="molecule type" value="Genomic_DNA"/>
</dbReference>
<proteinExistence type="predicted"/>
<evidence type="ECO:0000313" key="1">
    <source>
        <dbReference type="EMBL" id="KAK1860511.1"/>
    </source>
</evidence>
<sequence>MLHRRYLLERVIGRGSFGQVVKALDTHTGEHVAVKIVKADAAYLAQAAGEARLTAFLNRRDPTDAHAVLRLRARFVERGHQCLVLELLSVSLYDLLRSTDFAGFIAQLTASRRAAATSSLSGAVAAAVEREYAAFEAAVSRMLVYDPAVRISASEALRDKFFAAVLPTAARGTPSVGPTPSAAAKLAGGGGGSLGSFTGIAASHSLGSSVTGHPGGSAAALPPAGVAHASSLLEFSKAPASASFTSTTSSGRSASGERASFVLWAEEPNTPPLFFYGGDGASLHAAP</sequence>
<keyword evidence="2" id="KW-1185">Reference proteome</keyword>
<reference evidence="1" key="1">
    <citation type="submission" date="2019-11" db="EMBL/GenBank/DDBJ databases">
        <title>Nori genome reveals adaptations in red seaweeds to the harsh intertidal environment.</title>
        <authorList>
            <person name="Wang D."/>
            <person name="Mao Y."/>
        </authorList>
    </citation>
    <scope>NUCLEOTIDE SEQUENCE</scope>
    <source>
        <tissue evidence="1">Gametophyte</tissue>
    </source>
</reference>